<dbReference type="EMBL" id="SUNJ01009689">
    <property type="protein sequence ID" value="TPP60232.1"/>
    <property type="molecule type" value="Genomic_DNA"/>
</dbReference>
<dbReference type="PROSITE" id="PS01009">
    <property type="entry name" value="CRISP_1"/>
    <property type="match status" value="1"/>
</dbReference>
<dbReference type="InterPro" id="IPR001283">
    <property type="entry name" value="CRISP-related"/>
</dbReference>
<feature type="domain" description="SCP" evidence="3">
    <location>
        <begin position="66"/>
        <end position="215"/>
    </location>
</feature>
<organism evidence="4 5">
    <name type="scientific">Fasciola gigantica</name>
    <name type="common">Giant liver fluke</name>
    <dbReference type="NCBI Taxonomy" id="46835"/>
    <lineage>
        <taxon>Eukaryota</taxon>
        <taxon>Metazoa</taxon>
        <taxon>Spiralia</taxon>
        <taxon>Lophotrochozoa</taxon>
        <taxon>Platyhelminthes</taxon>
        <taxon>Trematoda</taxon>
        <taxon>Digenea</taxon>
        <taxon>Plagiorchiida</taxon>
        <taxon>Echinostomata</taxon>
        <taxon>Echinostomatoidea</taxon>
        <taxon>Fasciolidae</taxon>
        <taxon>Fasciola</taxon>
    </lineage>
</organism>
<feature type="chain" id="PRO_5021329163" description="SCP domain-containing protein" evidence="2">
    <location>
        <begin position="23"/>
        <end position="222"/>
    </location>
</feature>
<dbReference type="CDD" id="cd05380">
    <property type="entry name" value="CAP_euk"/>
    <property type="match status" value="1"/>
</dbReference>
<feature type="compositionally biased region" description="Basic and acidic residues" evidence="1">
    <location>
        <begin position="37"/>
        <end position="47"/>
    </location>
</feature>
<dbReference type="PANTHER" id="PTHR10334">
    <property type="entry name" value="CYSTEINE-RICH SECRETORY PROTEIN-RELATED"/>
    <property type="match status" value="1"/>
</dbReference>
<dbReference type="STRING" id="46835.A0A504YEU7"/>
<evidence type="ECO:0000313" key="5">
    <source>
        <dbReference type="Proteomes" id="UP000316759"/>
    </source>
</evidence>
<dbReference type="PRINTS" id="PR00837">
    <property type="entry name" value="V5TPXLIKE"/>
</dbReference>
<proteinExistence type="predicted"/>
<feature type="region of interest" description="Disordered" evidence="1">
    <location>
        <begin position="37"/>
        <end position="62"/>
    </location>
</feature>
<dbReference type="GO" id="GO:0005576">
    <property type="term" value="C:extracellular region"/>
    <property type="evidence" value="ECO:0007669"/>
    <property type="project" value="InterPro"/>
</dbReference>
<evidence type="ECO:0000256" key="1">
    <source>
        <dbReference type="SAM" id="MobiDB-lite"/>
    </source>
</evidence>
<dbReference type="Pfam" id="PF00188">
    <property type="entry name" value="CAP"/>
    <property type="match status" value="1"/>
</dbReference>
<reference evidence="4 5" key="1">
    <citation type="submission" date="2019-04" db="EMBL/GenBank/DDBJ databases">
        <title>Annotation for the trematode Fasciola gigantica.</title>
        <authorList>
            <person name="Choi Y.-J."/>
        </authorList>
    </citation>
    <scope>NUCLEOTIDE SEQUENCE [LARGE SCALE GENOMIC DNA]</scope>
    <source>
        <strain evidence="4">Uganda_cow_1</strain>
    </source>
</reference>
<gene>
    <name evidence="4" type="ORF">FGIG_04732</name>
</gene>
<keyword evidence="5" id="KW-1185">Reference proteome</keyword>
<dbReference type="AlphaFoldDB" id="A0A504YEU7"/>
<evidence type="ECO:0000313" key="4">
    <source>
        <dbReference type="EMBL" id="TPP60232.1"/>
    </source>
</evidence>
<dbReference type="InterPro" id="IPR014044">
    <property type="entry name" value="CAP_dom"/>
</dbReference>
<keyword evidence="2" id="KW-0732">Signal</keyword>
<dbReference type="Proteomes" id="UP000316759">
    <property type="component" value="Unassembled WGS sequence"/>
</dbReference>
<comment type="caution">
    <text evidence="4">The sequence shown here is derived from an EMBL/GenBank/DDBJ whole genome shotgun (WGS) entry which is preliminary data.</text>
</comment>
<feature type="signal peptide" evidence="2">
    <location>
        <begin position="1"/>
        <end position="22"/>
    </location>
</feature>
<dbReference type="SUPFAM" id="SSF55797">
    <property type="entry name" value="PR-1-like"/>
    <property type="match status" value="1"/>
</dbReference>
<dbReference type="OrthoDB" id="674273at2759"/>
<name>A0A504YEU7_FASGI</name>
<dbReference type="InterPro" id="IPR035940">
    <property type="entry name" value="CAP_sf"/>
</dbReference>
<evidence type="ECO:0000259" key="3">
    <source>
        <dbReference type="SMART" id="SM00198"/>
    </source>
</evidence>
<protein>
    <recommendedName>
        <fullName evidence="3">SCP domain-containing protein</fullName>
    </recommendedName>
</protein>
<dbReference type="SMART" id="SM00198">
    <property type="entry name" value="SCP"/>
    <property type="match status" value="1"/>
</dbReference>
<dbReference type="InterPro" id="IPR018244">
    <property type="entry name" value="Allrgn_V5/Tpx1_CS"/>
</dbReference>
<accession>A0A504YEU7</accession>
<dbReference type="Gene3D" id="3.40.33.10">
    <property type="entry name" value="CAP"/>
    <property type="match status" value="1"/>
</dbReference>
<evidence type="ECO:0000256" key="2">
    <source>
        <dbReference type="SAM" id="SignalP"/>
    </source>
</evidence>
<sequence length="222" mass="26081">MLGRTSLLFFLLITTLTGHALSKCCCIDYEAIQPTEKVTREPPKPDTRTTQSSSDTEDFSGPRVYNTREEYLKGHNYYRRLIRDGRKTNQPRSANLYDLLFRQVWNNTLERKAYEMSLRCTFKHEETGENIYAGTSLSLDPLMEWFNEYSKYSYKPIDPSDFYLYGHYTQMVWAETTSVGCWRNQCGYLTIPGGSPMYNAYYTVCKYYPPGNYFGRLPYKRI</sequence>